<dbReference type="InterPro" id="IPR050109">
    <property type="entry name" value="HTH-type_TetR-like_transc_reg"/>
</dbReference>
<dbReference type="Pfam" id="PF00440">
    <property type="entry name" value="TetR_N"/>
    <property type="match status" value="1"/>
</dbReference>
<gene>
    <name evidence="4" type="ORF">HH303_06450</name>
</gene>
<keyword evidence="1 2" id="KW-0238">DNA-binding</keyword>
<dbReference type="PANTHER" id="PTHR30055">
    <property type="entry name" value="HTH-TYPE TRANSCRIPTIONAL REGULATOR RUTR"/>
    <property type="match status" value="1"/>
</dbReference>
<name>A0A7Y0HG95_9PROT</name>
<dbReference type="Gene3D" id="1.10.357.10">
    <property type="entry name" value="Tetracycline Repressor, domain 2"/>
    <property type="match status" value="1"/>
</dbReference>
<dbReference type="PROSITE" id="PS50977">
    <property type="entry name" value="HTH_TETR_2"/>
    <property type="match status" value="1"/>
</dbReference>
<evidence type="ECO:0000259" key="3">
    <source>
        <dbReference type="PROSITE" id="PS50977"/>
    </source>
</evidence>
<evidence type="ECO:0000256" key="2">
    <source>
        <dbReference type="PROSITE-ProRule" id="PRU00335"/>
    </source>
</evidence>
<dbReference type="InterPro" id="IPR009057">
    <property type="entry name" value="Homeodomain-like_sf"/>
</dbReference>
<dbReference type="AlphaFoldDB" id="A0A7Y0HG95"/>
<dbReference type="SUPFAM" id="SSF48498">
    <property type="entry name" value="Tetracyclin repressor-like, C-terminal domain"/>
    <property type="match status" value="1"/>
</dbReference>
<sequence>MSSDGIDTRSKILDAAWKLLEEGKGNGVRMSDIAKAAGISRQAVYLHFPSRAELLTETTRHIDRTKNIEARLLPSRTARNGRERINAFVEAWGNYIPEIYGVVQAILAMKDTDPEAATAWADRMRALREGCESAIRDLKRDGTLTPSLTEKEAVDMLWTLLSVRTWEHLRIDCGWPQKRYIAEILSIARKTLLARWT</sequence>
<accession>A0A7Y0HG95</accession>
<dbReference type="PANTHER" id="PTHR30055:SF223">
    <property type="entry name" value="HTH-TYPE TRANSCRIPTIONAL REGULATOR UIDR"/>
    <property type="match status" value="1"/>
</dbReference>
<dbReference type="SUPFAM" id="SSF46689">
    <property type="entry name" value="Homeodomain-like"/>
    <property type="match status" value="1"/>
</dbReference>
<dbReference type="GO" id="GO:0000976">
    <property type="term" value="F:transcription cis-regulatory region binding"/>
    <property type="evidence" value="ECO:0007669"/>
    <property type="project" value="TreeGrafter"/>
</dbReference>
<organism evidence="4 5">
    <name type="scientific">Pacificispira spongiicola</name>
    <dbReference type="NCBI Taxonomy" id="2729598"/>
    <lineage>
        <taxon>Bacteria</taxon>
        <taxon>Pseudomonadati</taxon>
        <taxon>Pseudomonadota</taxon>
        <taxon>Alphaproteobacteria</taxon>
        <taxon>Rhodospirillales</taxon>
        <taxon>Rhodospirillaceae</taxon>
        <taxon>Pacificispira</taxon>
    </lineage>
</organism>
<comment type="caution">
    <text evidence="4">The sequence shown here is derived from an EMBL/GenBank/DDBJ whole genome shotgun (WGS) entry which is preliminary data.</text>
</comment>
<evidence type="ECO:0000313" key="5">
    <source>
        <dbReference type="Proteomes" id="UP000539372"/>
    </source>
</evidence>
<feature type="domain" description="HTH tetR-type" evidence="3">
    <location>
        <begin position="6"/>
        <end position="66"/>
    </location>
</feature>
<evidence type="ECO:0000256" key="1">
    <source>
        <dbReference type="ARBA" id="ARBA00023125"/>
    </source>
</evidence>
<dbReference type="InterPro" id="IPR036271">
    <property type="entry name" value="Tet_transcr_reg_TetR-rel_C_sf"/>
</dbReference>
<protein>
    <submittedName>
        <fullName evidence="4">TetR/AcrR family transcriptional regulator</fullName>
    </submittedName>
</protein>
<dbReference type="GO" id="GO:0003700">
    <property type="term" value="F:DNA-binding transcription factor activity"/>
    <property type="evidence" value="ECO:0007669"/>
    <property type="project" value="TreeGrafter"/>
</dbReference>
<dbReference type="InterPro" id="IPR001647">
    <property type="entry name" value="HTH_TetR"/>
</dbReference>
<proteinExistence type="predicted"/>
<feature type="DNA-binding region" description="H-T-H motif" evidence="2">
    <location>
        <begin position="29"/>
        <end position="48"/>
    </location>
</feature>
<dbReference type="Proteomes" id="UP000539372">
    <property type="component" value="Unassembled WGS sequence"/>
</dbReference>
<dbReference type="EMBL" id="JABBNT010000002">
    <property type="protein sequence ID" value="NMM44109.1"/>
    <property type="molecule type" value="Genomic_DNA"/>
</dbReference>
<dbReference type="PRINTS" id="PR00455">
    <property type="entry name" value="HTHTETR"/>
</dbReference>
<keyword evidence="5" id="KW-1185">Reference proteome</keyword>
<reference evidence="4 5" key="1">
    <citation type="submission" date="2020-04" db="EMBL/GenBank/DDBJ databases">
        <title>Rhodospirillaceae bacterium KN72 isolated from deep sea.</title>
        <authorList>
            <person name="Zhang D.-C."/>
        </authorList>
    </citation>
    <scope>NUCLEOTIDE SEQUENCE [LARGE SCALE GENOMIC DNA]</scope>
    <source>
        <strain evidence="4 5">KN72</strain>
    </source>
</reference>
<evidence type="ECO:0000313" key="4">
    <source>
        <dbReference type="EMBL" id="NMM44109.1"/>
    </source>
</evidence>
<dbReference type="RefSeq" id="WP_169624413.1">
    <property type="nucleotide sequence ID" value="NZ_JABBNT010000002.1"/>
</dbReference>